<dbReference type="SUPFAM" id="SSF52200">
    <property type="entry name" value="Toll/Interleukin receptor TIR domain"/>
    <property type="match status" value="1"/>
</dbReference>
<dbReference type="eggNOG" id="KOG4641">
    <property type="taxonomic scope" value="Eukaryota"/>
</dbReference>
<name>T1JAY6_STRMM</name>
<dbReference type="Pfam" id="PF00560">
    <property type="entry name" value="LRR_1"/>
    <property type="match status" value="1"/>
</dbReference>
<dbReference type="HOGENOM" id="CLU_009970_0_1_1"/>
<evidence type="ECO:0000256" key="4">
    <source>
        <dbReference type="ARBA" id="ARBA00022692"/>
    </source>
</evidence>
<dbReference type="Pfam" id="PF13855">
    <property type="entry name" value="LRR_8"/>
    <property type="match status" value="2"/>
</dbReference>
<comment type="subcellular location">
    <subcellularLocation>
        <location evidence="1">Membrane</location>
        <topology evidence="1">Single-pass type I membrane protein</topology>
    </subcellularLocation>
</comment>
<evidence type="ECO:0000259" key="13">
    <source>
        <dbReference type="PROSITE" id="PS50104"/>
    </source>
</evidence>
<dbReference type="SMART" id="SM00369">
    <property type="entry name" value="LRR_TYP"/>
    <property type="match status" value="8"/>
</dbReference>
<dbReference type="InterPro" id="IPR032675">
    <property type="entry name" value="LRR_dom_sf"/>
</dbReference>
<dbReference type="SMART" id="SM00364">
    <property type="entry name" value="LRR_BAC"/>
    <property type="match status" value="6"/>
</dbReference>
<organism evidence="14 15">
    <name type="scientific">Strigamia maritima</name>
    <name type="common">European centipede</name>
    <name type="synonym">Geophilus maritimus</name>
    <dbReference type="NCBI Taxonomy" id="126957"/>
    <lineage>
        <taxon>Eukaryota</taxon>
        <taxon>Metazoa</taxon>
        <taxon>Ecdysozoa</taxon>
        <taxon>Arthropoda</taxon>
        <taxon>Myriapoda</taxon>
        <taxon>Chilopoda</taxon>
        <taxon>Pleurostigmophora</taxon>
        <taxon>Geophilomorpha</taxon>
        <taxon>Linotaeniidae</taxon>
        <taxon>Strigamia</taxon>
    </lineage>
</organism>
<keyword evidence="15" id="KW-1185">Reference proteome</keyword>
<keyword evidence="7 11" id="KW-1133">Transmembrane helix</keyword>
<dbReference type="AlphaFoldDB" id="T1JAY6"/>
<dbReference type="InterPro" id="IPR035897">
    <property type="entry name" value="Toll_tir_struct_dom_sf"/>
</dbReference>
<dbReference type="InterPro" id="IPR003591">
    <property type="entry name" value="Leu-rich_rpt_typical-subtyp"/>
</dbReference>
<dbReference type="InterPro" id="IPR000157">
    <property type="entry name" value="TIR_dom"/>
</dbReference>
<dbReference type="InterPro" id="IPR000483">
    <property type="entry name" value="Cys-rich_flank_reg_C"/>
</dbReference>
<dbReference type="GO" id="GO:0038023">
    <property type="term" value="F:signaling receptor activity"/>
    <property type="evidence" value="ECO:0007669"/>
    <property type="project" value="TreeGrafter"/>
</dbReference>
<dbReference type="PANTHER" id="PTHR24365">
    <property type="entry name" value="TOLL-LIKE RECEPTOR"/>
    <property type="match status" value="1"/>
</dbReference>
<dbReference type="PANTHER" id="PTHR24365:SF541">
    <property type="entry name" value="PROTEIN TOLL-RELATED"/>
    <property type="match status" value="1"/>
</dbReference>
<dbReference type="PhylomeDB" id="T1JAY6"/>
<keyword evidence="8 11" id="KW-0472">Membrane</keyword>
<dbReference type="PRINTS" id="PR01537">
    <property type="entry name" value="INTRLKN1R1F"/>
</dbReference>
<feature type="domain" description="TIR" evidence="13">
    <location>
        <begin position="761"/>
        <end position="897"/>
    </location>
</feature>
<dbReference type="SMART" id="SM00082">
    <property type="entry name" value="LRRCT"/>
    <property type="match status" value="2"/>
</dbReference>
<evidence type="ECO:0000256" key="2">
    <source>
        <dbReference type="ARBA" id="ARBA00009634"/>
    </source>
</evidence>
<dbReference type="Gene3D" id="3.80.10.10">
    <property type="entry name" value="Ribonuclease Inhibitor"/>
    <property type="match status" value="4"/>
</dbReference>
<evidence type="ECO:0000256" key="1">
    <source>
        <dbReference type="ARBA" id="ARBA00004479"/>
    </source>
</evidence>
<protein>
    <recommendedName>
        <fullName evidence="13">TIR domain-containing protein</fullName>
    </recommendedName>
</protein>
<dbReference type="STRING" id="126957.T1JAY6"/>
<proteinExistence type="inferred from homology"/>
<dbReference type="InterPro" id="IPR001611">
    <property type="entry name" value="Leu-rich_rpt"/>
</dbReference>
<reference evidence="15" key="1">
    <citation type="submission" date="2011-05" db="EMBL/GenBank/DDBJ databases">
        <authorList>
            <person name="Richards S.R."/>
            <person name="Qu J."/>
            <person name="Jiang H."/>
            <person name="Jhangiani S.N."/>
            <person name="Agravi P."/>
            <person name="Goodspeed R."/>
            <person name="Gross S."/>
            <person name="Mandapat C."/>
            <person name="Jackson L."/>
            <person name="Mathew T."/>
            <person name="Pu L."/>
            <person name="Thornton R."/>
            <person name="Saada N."/>
            <person name="Wilczek-Boney K.B."/>
            <person name="Lee S."/>
            <person name="Kovar C."/>
            <person name="Wu Y."/>
            <person name="Scherer S.E."/>
            <person name="Worley K.C."/>
            <person name="Muzny D.M."/>
            <person name="Gibbs R."/>
        </authorList>
    </citation>
    <scope>NUCLEOTIDE SEQUENCE</scope>
    <source>
        <strain evidence="15">Brora</strain>
    </source>
</reference>
<keyword evidence="5 12" id="KW-0732">Signal</keyword>
<dbReference type="OMA" id="CEISIVI"/>
<keyword evidence="4 11" id="KW-0812">Transmembrane</keyword>
<comment type="similarity">
    <text evidence="2">Belongs to the Toll-like receptor family.</text>
</comment>
<accession>T1JAY6</accession>
<evidence type="ECO:0000313" key="15">
    <source>
        <dbReference type="Proteomes" id="UP000014500"/>
    </source>
</evidence>
<keyword evidence="6" id="KW-0677">Repeat</keyword>
<feature type="chain" id="PRO_5004590352" description="TIR domain-containing protein" evidence="12">
    <location>
        <begin position="25"/>
        <end position="921"/>
    </location>
</feature>
<feature type="signal peptide" evidence="12">
    <location>
        <begin position="1"/>
        <end position="24"/>
    </location>
</feature>
<dbReference type="PROSITE" id="PS50104">
    <property type="entry name" value="TIR"/>
    <property type="match status" value="1"/>
</dbReference>
<evidence type="ECO:0000256" key="9">
    <source>
        <dbReference type="ARBA" id="ARBA00023170"/>
    </source>
</evidence>
<dbReference type="SUPFAM" id="SSF52058">
    <property type="entry name" value="L domain-like"/>
    <property type="match status" value="2"/>
</dbReference>
<dbReference type="SMART" id="SM00255">
    <property type="entry name" value="TIR"/>
    <property type="match status" value="1"/>
</dbReference>
<evidence type="ECO:0000256" key="6">
    <source>
        <dbReference type="ARBA" id="ARBA00022737"/>
    </source>
</evidence>
<evidence type="ECO:0000256" key="8">
    <source>
        <dbReference type="ARBA" id="ARBA00023136"/>
    </source>
</evidence>
<evidence type="ECO:0000256" key="7">
    <source>
        <dbReference type="ARBA" id="ARBA00022989"/>
    </source>
</evidence>
<evidence type="ECO:0000256" key="12">
    <source>
        <dbReference type="SAM" id="SignalP"/>
    </source>
</evidence>
<sequence>MHSMLKSILIVLWAWMFSSLYVYCTQQSSSSNCSKLCSVNENKCASLDHSCTCDTHLSINMIECPKWSVPPFIFGTEGYKGGNSLKLYMNGQQNPIPMNFLEWFLTNIMNGSNIINVDVYNFCNTSSEISNRLDLTGLFRDAHSFLQILKFRNSCLESISGKPQFMLQNLQKLDLSFNNFNQIPKFDDMTTVTEYFIMNNKIGSVSKNDFNNSLLLEQLSISSNKISSLPEDLLFDLENLEELNLSNNSISSVPILFLSKNVLLRKFYINNNNLTQIQASLFQNSRTIEEIDLSHNKIQKLHLNVSSLKRLQVLRAESNNINSLDLISIYNVENLKEILLTNNSLTTLNQLGAYLGSKINFDISRNKISTLYLPLTNYIDAARTLNLSHNCIITYEKKSVLPSDGIISNFICSNCCLATFYPNMFDKVVEKLDLSDNNITKLDENTLKEFQDIPQIILSRNKIFLVNLTHFENTYTNNSNMVDFDLSLNPFLCDCRLNRFVMYLRNQTAVFTFNIQNNYCSKPTQLKGTSLKSINYNLLCEYPKTCPQSCHCYVDDIDNFSFISIVCDNSNLTHFPNTTSYGSTVAIHLNLTSNQISSLPAENDPIWYQITMLDLSYNQLESLKNMVISPKLSILYLNNNSLTEFDVKIEIFSHLTKIRLANNPWKCDCQMIKFVLESPLLDDKYEWFCLTEDRMYDFRNIDQICTNFNLLWLLIPVITLVILVSVTVILYIKYKSEIFYYMFSKGMCLKFVSEEDIDVDKVYDAFVSYSGEDEDWIVDFLVPGLETGIPSYKLCLHSRDWRAGEFITDQIVRSVESSRRTLIVLTDSYLKSEWSRLEFDVAYQQALRDQVRRLIAIVPNEVPDLSKIDQEFKTFITLTTYIEAKKPYFWRKLRASMPRTKSTGRKSVHRIHRNIEFHKLT</sequence>
<evidence type="ECO:0000256" key="5">
    <source>
        <dbReference type="ARBA" id="ARBA00022729"/>
    </source>
</evidence>
<keyword evidence="10" id="KW-0325">Glycoprotein</keyword>
<keyword evidence="3" id="KW-0433">Leucine-rich repeat</keyword>
<evidence type="ECO:0000256" key="11">
    <source>
        <dbReference type="SAM" id="Phobius"/>
    </source>
</evidence>
<feature type="transmembrane region" description="Helical" evidence="11">
    <location>
        <begin position="710"/>
        <end position="732"/>
    </location>
</feature>
<dbReference type="EMBL" id="JH432007">
    <property type="status" value="NOT_ANNOTATED_CDS"/>
    <property type="molecule type" value="Genomic_DNA"/>
</dbReference>
<dbReference type="GO" id="GO:0005886">
    <property type="term" value="C:plasma membrane"/>
    <property type="evidence" value="ECO:0007669"/>
    <property type="project" value="TreeGrafter"/>
</dbReference>
<evidence type="ECO:0000313" key="14">
    <source>
        <dbReference type="EnsemblMetazoa" id="SMAR010912-PA"/>
    </source>
</evidence>
<dbReference type="EnsemblMetazoa" id="SMAR010912-RA">
    <property type="protein sequence ID" value="SMAR010912-PA"/>
    <property type="gene ID" value="SMAR010912"/>
</dbReference>
<keyword evidence="9" id="KW-0675">Receptor</keyword>
<dbReference type="PROSITE" id="PS51450">
    <property type="entry name" value="LRR"/>
    <property type="match status" value="2"/>
</dbReference>
<evidence type="ECO:0000256" key="10">
    <source>
        <dbReference type="ARBA" id="ARBA00023180"/>
    </source>
</evidence>
<evidence type="ECO:0000256" key="3">
    <source>
        <dbReference type="ARBA" id="ARBA00022614"/>
    </source>
</evidence>
<dbReference type="Pfam" id="PF01582">
    <property type="entry name" value="TIR"/>
    <property type="match status" value="1"/>
</dbReference>
<dbReference type="Gene3D" id="3.40.50.10140">
    <property type="entry name" value="Toll/interleukin-1 receptor homology (TIR) domain"/>
    <property type="match status" value="1"/>
</dbReference>
<dbReference type="GO" id="GO:0007165">
    <property type="term" value="P:signal transduction"/>
    <property type="evidence" value="ECO:0007669"/>
    <property type="project" value="InterPro"/>
</dbReference>
<reference evidence="14" key="2">
    <citation type="submission" date="2015-02" db="UniProtKB">
        <authorList>
            <consortium name="EnsemblMetazoa"/>
        </authorList>
    </citation>
    <scope>IDENTIFICATION</scope>
</reference>
<dbReference type="Proteomes" id="UP000014500">
    <property type="component" value="Unassembled WGS sequence"/>
</dbReference>